<accession>A0A4S8MDZ4</accession>
<keyword evidence="2" id="KW-1185">Reference proteome</keyword>
<reference evidence="1 2" key="1">
    <citation type="journal article" date="2019" name="Nat. Ecol. Evol.">
        <title>Megaphylogeny resolves global patterns of mushroom evolution.</title>
        <authorList>
            <person name="Varga T."/>
            <person name="Krizsan K."/>
            <person name="Foldi C."/>
            <person name="Dima B."/>
            <person name="Sanchez-Garcia M."/>
            <person name="Sanchez-Ramirez S."/>
            <person name="Szollosi G.J."/>
            <person name="Szarkandi J.G."/>
            <person name="Papp V."/>
            <person name="Albert L."/>
            <person name="Andreopoulos W."/>
            <person name="Angelini C."/>
            <person name="Antonin V."/>
            <person name="Barry K.W."/>
            <person name="Bougher N.L."/>
            <person name="Buchanan P."/>
            <person name="Buyck B."/>
            <person name="Bense V."/>
            <person name="Catcheside P."/>
            <person name="Chovatia M."/>
            <person name="Cooper J."/>
            <person name="Damon W."/>
            <person name="Desjardin D."/>
            <person name="Finy P."/>
            <person name="Geml J."/>
            <person name="Haridas S."/>
            <person name="Hughes K."/>
            <person name="Justo A."/>
            <person name="Karasinski D."/>
            <person name="Kautmanova I."/>
            <person name="Kiss B."/>
            <person name="Kocsube S."/>
            <person name="Kotiranta H."/>
            <person name="LaButti K.M."/>
            <person name="Lechner B.E."/>
            <person name="Liimatainen K."/>
            <person name="Lipzen A."/>
            <person name="Lukacs Z."/>
            <person name="Mihaltcheva S."/>
            <person name="Morgado L.N."/>
            <person name="Niskanen T."/>
            <person name="Noordeloos M.E."/>
            <person name="Ohm R.A."/>
            <person name="Ortiz-Santana B."/>
            <person name="Ovrebo C."/>
            <person name="Racz N."/>
            <person name="Riley R."/>
            <person name="Savchenko A."/>
            <person name="Shiryaev A."/>
            <person name="Soop K."/>
            <person name="Spirin V."/>
            <person name="Szebenyi C."/>
            <person name="Tomsovsky M."/>
            <person name="Tulloss R.E."/>
            <person name="Uehling J."/>
            <person name="Grigoriev I.V."/>
            <person name="Vagvolgyi C."/>
            <person name="Papp T."/>
            <person name="Martin F.M."/>
            <person name="Miettinen O."/>
            <person name="Hibbett D.S."/>
            <person name="Nagy L.G."/>
        </authorList>
    </citation>
    <scope>NUCLEOTIDE SEQUENCE [LARGE SCALE GENOMIC DNA]</scope>
    <source>
        <strain evidence="1 2">CBS 962.96</strain>
    </source>
</reference>
<dbReference type="AlphaFoldDB" id="A0A4S8MDZ4"/>
<name>A0A4S8MDZ4_DENBC</name>
<evidence type="ECO:0000313" key="1">
    <source>
        <dbReference type="EMBL" id="THV00264.1"/>
    </source>
</evidence>
<dbReference type="Proteomes" id="UP000297245">
    <property type="component" value="Unassembled WGS sequence"/>
</dbReference>
<protein>
    <submittedName>
        <fullName evidence="1">Uncharacterized protein</fullName>
    </submittedName>
</protein>
<gene>
    <name evidence="1" type="ORF">K435DRAFT_461431</name>
</gene>
<organism evidence="1 2">
    <name type="scientific">Dendrothele bispora (strain CBS 962.96)</name>
    <dbReference type="NCBI Taxonomy" id="1314807"/>
    <lineage>
        <taxon>Eukaryota</taxon>
        <taxon>Fungi</taxon>
        <taxon>Dikarya</taxon>
        <taxon>Basidiomycota</taxon>
        <taxon>Agaricomycotina</taxon>
        <taxon>Agaricomycetes</taxon>
        <taxon>Agaricomycetidae</taxon>
        <taxon>Agaricales</taxon>
        <taxon>Agaricales incertae sedis</taxon>
        <taxon>Dendrothele</taxon>
    </lineage>
</organism>
<proteinExistence type="predicted"/>
<dbReference type="EMBL" id="ML179106">
    <property type="protein sequence ID" value="THV00264.1"/>
    <property type="molecule type" value="Genomic_DNA"/>
</dbReference>
<sequence length="123" mass="13730">MYRNPQNQFTITTKIHHIYTNFAFAEPVLLFQLSLLTVMPSGNNPSEGKSSSFDFVFNHPRYAIQMFIPSSLNCSNASTISGETSLRSQAVGQKTSNVLNADIYKNRDLNFGESKEKSTLVST</sequence>
<evidence type="ECO:0000313" key="2">
    <source>
        <dbReference type="Proteomes" id="UP000297245"/>
    </source>
</evidence>